<evidence type="ECO:0000259" key="3">
    <source>
        <dbReference type="PROSITE" id="PS51077"/>
    </source>
</evidence>
<keyword evidence="2" id="KW-0804">Transcription</keyword>
<sequence length="248" mass="27911">MLPAQPNRGLIDGLQCLRALAISKTPVGVREMANRMLMEPTKVHRLLKTLTYMGMVQQDKERRYLIGGGIQVLANLGFNGSELEWRRDKAIQLLSRDIKHNIAFGVMWEGMVTYLEGIQQSSKIVAGDGIDQISWDSLEEASTCCTGLVLLAGKNDEEVERIYRGRPIPGFIGGLGDLRRKLSEIQVRNYAYLTEVTRQRLGALAVPFTDGLSALEVRGPIVQGDFQRISEIVRQVILTVERSWRWNE</sequence>
<dbReference type="Gene3D" id="3.30.450.40">
    <property type="match status" value="1"/>
</dbReference>
<dbReference type="PROSITE" id="PS51077">
    <property type="entry name" value="HTH_ICLR"/>
    <property type="match status" value="1"/>
</dbReference>
<gene>
    <name evidence="4" type="ORF">DF168_02003</name>
</gene>
<dbReference type="EMBL" id="CP029803">
    <property type="protein sequence ID" value="AWT60783.1"/>
    <property type="molecule type" value="Genomic_DNA"/>
</dbReference>
<dbReference type="PANTHER" id="PTHR30136">
    <property type="entry name" value="HELIX-TURN-HELIX TRANSCRIPTIONAL REGULATOR, ICLR FAMILY"/>
    <property type="match status" value="1"/>
</dbReference>
<protein>
    <recommendedName>
        <fullName evidence="3">HTH iclR-type domain-containing protein</fullName>
    </recommendedName>
</protein>
<reference evidence="4 5" key="1">
    <citation type="submission" date="2018-06" db="EMBL/GenBank/DDBJ databases">
        <title>Draft Genome Sequence of a Novel Marine Bacterium Related to the Verrucomicrobia.</title>
        <authorList>
            <person name="Vosseberg J."/>
            <person name="Martijn J."/>
            <person name="Ettema T.J.G."/>
        </authorList>
    </citation>
    <scope>NUCLEOTIDE SEQUENCE [LARGE SCALE GENOMIC DNA]</scope>
    <source>
        <strain evidence="4">TARA_B100001123</strain>
    </source>
</reference>
<dbReference type="AlphaFoldDB" id="A0A2Z4AEP3"/>
<dbReference type="InterPro" id="IPR029016">
    <property type="entry name" value="GAF-like_dom_sf"/>
</dbReference>
<dbReference type="GO" id="GO:0003700">
    <property type="term" value="F:DNA-binding transcription factor activity"/>
    <property type="evidence" value="ECO:0007669"/>
    <property type="project" value="TreeGrafter"/>
</dbReference>
<dbReference type="InterPro" id="IPR036390">
    <property type="entry name" value="WH_DNA-bd_sf"/>
</dbReference>
<dbReference type="Pfam" id="PF09339">
    <property type="entry name" value="HTH_IclR"/>
    <property type="match status" value="1"/>
</dbReference>
<dbReference type="SUPFAM" id="SSF46785">
    <property type="entry name" value="Winged helix' DNA-binding domain"/>
    <property type="match status" value="1"/>
</dbReference>
<dbReference type="InterPro" id="IPR005471">
    <property type="entry name" value="Tscrpt_reg_IclR_N"/>
</dbReference>
<evidence type="ECO:0000313" key="5">
    <source>
        <dbReference type="Proteomes" id="UP000247465"/>
    </source>
</evidence>
<accession>A0A2Z4AEP3</accession>
<dbReference type="Gene3D" id="1.10.10.10">
    <property type="entry name" value="Winged helix-like DNA-binding domain superfamily/Winged helix DNA-binding domain"/>
    <property type="match status" value="1"/>
</dbReference>
<dbReference type="GO" id="GO:0003677">
    <property type="term" value="F:DNA binding"/>
    <property type="evidence" value="ECO:0007669"/>
    <property type="project" value="InterPro"/>
</dbReference>
<dbReference type="InterPro" id="IPR050707">
    <property type="entry name" value="HTH_MetabolicPath_Reg"/>
</dbReference>
<dbReference type="PANTHER" id="PTHR30136:SF35">
    <property type="entry name" value="HTH-TYPE TRANSCRIPTIONAL REGULATOR RV1719"/>
    <property type="match status" value="1"/>
</dbReference>
<dbReference type="KEGG" id="mtar:DF168_02003"/>
<feature type="domain" description="HTH iclR-type" evidence="3">
    <location>
        <begin position="7"/>
        <end position="68"/>
    </location>
</feature>
<dbReference type="GO" id="GO:0045892">
    <property type="term" value="P:negative regulation of DNA-templated transcription"/>
    <property type="evidence" value="ECO:0007669"/>
    <property type="project" value="TreeGrafter"/>
</dbReference>
<evidence type="ECO:0000256" key="2">
    <source>
        <dbReference type="ARBA" id="ARBA00023163"/>
    </source>
</evidence>
<dbReference type="InterPro" id="IPR036388">
    <property type="entry name" value="WH-like_DNA-bd_sf"/>
</dbReference>
<keyword evidence="1" id="KW-0805">Transcription regulation</keyword>
<dbReference type="SUPFAM" id="SSF55781">
    <property type="entry name" value="GAF domain-like"/>
    <property type="match status" value="1"/>
</dbReference>
<evidence type="ECO:0000256" key="1">
    <source>
        <dbReference type="ARBA" id="ARBA00023015"/>
    </source>
</evidence>
<name>A0A2Z4AEP3_9BACT</name>
<organism evidence="4 5">
    <name type="scientific">Candidatus Moanibacter tarae</name>
    <dbReference type="NCBI Taxonomy" id="2200854"/>
    <lineage>
        <taxon>Bacteria</taxon>
        <taxon>Pseudomonadati</taxon>
        <taxon>Verrucomicrobiota</taxon>
        <taxon>Opitutia</taxon>
        <taxon>Puniceicoccales</taxon>
        <taxon>Puniceicoccales incertae sedis</taxon>
        <taxon>Candidatus Moanibacter</taxon>
    </lineage>
</organism>
<dbReference type="Proteomes" id="UP000247465">
    <property type="component" value="Chromosome"/>
</dbReference>
<evidence type="ECO:0000313" key="4">
    <source>
        <dbReference type="EMBL" id="AWT60783.1"/>
    </source>
</evidence>
<proteinExistence type="predicted"/>